<comment type="similarity">
    <text evidence="2 6">Belongs to the dTDP-4-dehydrorhamnose reductase family.</text>
</comment>
<dbReference type="Pfam" id="PF04321">
    <property type="entry name" value="RmlD_sub_bind"/>
    <property type="match status" value="1"/>
</dbReference>
<evidence type="ECO:0000313" key="8">
    <source>
        <dbReference type="EMBL" id="MDT3279239.1"/>
    </source>
</evidence>
<proteinExistence type="inferred from homology"/>
<comment type="pathway">
    <text evidence="1 6">Carbohydrate biosynthesis; dTDP-L-rhamnose biosynthesis.</text>
</comment>
<reference evidence="8 9" key="1">
    <citation type="submission" date="2023-07" db="EMBL/GenBank/DDBJ databases">
        <title>Novel Shewanella species isolated from Baltic Sea sediments.</title>
        <authorList>
            <person name="Martin-Rodriguez A.J."/>
        </authorList>
    </citation>
    <scope>NUCLEOTIDE SEQUENCE [LARGE SCALE GENOMIC DNA]</scope>
    <source>
        <strain evidence="8 9">SP2S1-2</strain>
    </source>
</reference>
<feature type="domain" description="RmlD-like substrate binding" evidence="7">
    <location>
        <begin position="1"/>
        <end position="289"/>
    </location>
</feature>
<protein>
    <recommendedName>
        <fullName evidence="4 6">dTDP-4-dehydrorhamnose reductase</fullName>
        <ecNumber evidence="3 6">1.1.1.133</ecNumber>
    </recommendedName>
</protein>
<name>A0ABU3FX15_9GAMM</name>
<sequence>MKILVTGAKGQVGSQLVEKLSGGINTHVELLAVDRHLLDITDELAVNACIERFRPDVVINAAAYTAVDRAEQDELNAKRVNHLGPLYLAVAANKIKATMIHVSTDYVFSGDAKVPYIESDTVDPQSVYGETKLAGEQAVINTNPQHFVLRTSWVFGETGANFVKTMLRIGRERSDIRVVCDQFGSPTYAGDIADTLIAMAKRSMEHECPWGIYHFSGSPYVSWHEFAQYIFDEAYAQRCLNTHIKVKPITTSEYPTAAKRPLNSRLNCTKIATNLGVYASDWRLAFKDIKAYL</sequence>
<dbReference type="NCBIfam" id="TIGR01214">
    <property type="entry name" value="rmlD"/>
    <property type="match status" value="1"/>
</dbReference>
<evidence type="ECO:0000256" key="4">
    <source>
        <dbReference type="ARBA" id="ARBA00017099"/>
    </source>
</evidence>
<dbReference type="InterPro" id="IPR029903">
    <property type="entry name" value="RmlD-like-bd"/>
</dbReference>
<evidence type="ECO:0000256" key="2">
    <source>
        <dbReference type="ARBA" id="ARBA00010944"/>
    </source>
</evidence>
<dbReference type="SUPFAM" id="SSF51735">
    <property type="entry name" value="NAD(P)-binding Rossmann-fold domains"/>
    <property type="match status" value="1"/>
</dbReference>
<dbReference type="InterPro" id="IPR036291">
    <property type="entry name" value="NAD(P)-bd_dom_sf"/>
</dbReference>
<comment type="function">
    <text evidence="6">Catalyzes the reduction of dTDP-6-deoxy-L-lyxo-4-hexulose to yield dTDP-L-rhamnose.</text>
</comment>
<dbReference type="Gene3D" id="3.90.25.10">
    <property type="entry name" value="UDP-galactose 4-epimerase, domain 1"/>
    <property type="match status" value="1"/>
</dbReference>
<comment type="caution">
    <text evidence="8">The sequence shown here is derived from an EMBL/GenBank/DDBJ whole genome shotgun (WGS) entry which is preliminary data.</text>
</comment>
<accession>A0ABU3FX15</accession>
<dbReference type="CDD" id="cd05254">
    <property type="entry name" value="dTDP_HR_like_SDR_e"/>
    <property type="match status" value="1"/>
</dbReference>
<dbReference type="EMBL" id="JAUOES010000003">
    <property type="protein sequence ID" value="MDT3279239.1"/>
    <property type="molecule type" value="Genomic_DNA"/>
</dbReference>
<dbReference type="Gene3D" id="3.40.50.720">
    <property type="entry name" value="NAD(P)-binding Rossmann-like Domain"/>
    <property type="match status" value="1"/>
</dbReference>
<dbReference type="RefSeq" id="WP_107950030.1">
    <property type="nucleotide sequence ID" value="NZ_JAUOES010000003.1"/>
</dbReference>
<evidence type="ECO:0000256" key="5">
    <source>
        <dbReference type="ARBA" id="ARBA00048200"/>
    </source>
</evidence>
<dbReference type="EC" id="1.1.1.133" evidence="3 6"/>
<dbReference type="Proteomes" id="UP001249505">
    <property type="component" value="Unassembled WGS sequence"/>
</dbReference>
<evidence type="ECO:0000256" key="1">
    <source>
        <dbReference type="ARBA" id="ARBA00004781"/>
    </source>
</evidence>
<keyword evidence="6 8" id="KW-0560">Oxidoreductase</keyword>
<dbReference type="PANTHER" id="PTHR10491">
    <property type="entry name" value="DTDP-4-DEHYDRORHAMNOSE REDUCTASE"/>
    <property type="match status" value="1"/>
</dbReference>
<comment type="catalytic activity">
    <reaction evidence="5 6">
        <text>dTDP-beta-L-rhamnose + NADP(+) = dTDP-4-dehydro-beta-L-rhamnose + NADPH + H(+)</text>
        <dbReference type="Rhea" id="RHEA:21796"/>
        <dbReference type="ChEBI" id="CHEBI:15378"/>
        <dbReference type="ChEBI" id="CHEBI:57510"/>
        <dbReference type="ChEBI" id="CHEBI:57783"/>
        <dbReference type="ChEBI" id="CHEBI:58349"/>
        <dbReference type="ChEBI" id="CHEBI:62830"/>
        <dbReference type="EC" id="1.1.1.133"/>
    </reaction>
</comment>
<dbReference type="PANTHER" id="PTHR10491:SF4">
    <property type="entry name" value="METHIONINE ADENOSYLTRANSFERASE 2 SUBUNIT BETA"/>
    <property type="match status" value="1"/>
</dbReference>
<evidence type="ECO:0000259" key="7">
    <source>
        <dbReference type="Pfam" id="PF04321"/>
    </source>
</evidence>
<dbReference type="InterPro" id="IPR005913">
    <property type="entry name" value="dTDP_dehydrorham_reduct"/>
</dbReference>
<gene>
    <name evidence="8" type="primary">rfbD</name>
    <name evidence="8" type="ORF">Q4Q50_02895</name>
</gene>
<dbReference type="GO" id="GO:0008831">
    <property type="term" value="F:dTDP-4-dehydrorhamnose reductase activity"/>
    <property type="evidence" value="ECO:0007669"/>
    <property type="project" value="UniProtKB-EC"/>
</dbReference>
<evidence type="ECO:0000256" key="3">
    <source>
        <dbReference type="ARBA" id="ARBA00012929"/>
    </source>
</evidence>
<keyword evidence="6" id="KW-0521">NADP</keyword>
<keyword evidence="9" id="KW-1185">Reference proteome</keyword>
<evidence type="ECO:0000313" key="9">
    <source>
        <dbReference type="Proteomes" id="UP001249505"/>
    </source>
</evidence>
<evidence type="ECO:0000256" key="6">
    <source>
        <dbReference type="RuleBase" id="RU364082"/>
    </source>
</evidence>
<comment type="cofactor">
    <cofactor evidence="6">
        <name>Mg(2+)</name>
        <dbReference type="ChEBI" id="CHEBI:18420"/>
    </cofactor>
    <text evidence="6">Binds 1 Mg(2+) ion per monomer.</text>
</comment>
<organism evidence="8 9">
    <name type="scientific">Shewanella scandinavica</name>
    <dbReference type="NCBI Taxonomy" id="3063538"/>
    <lineage>
        <taxon>Bacteria</taxon>
        <taxon>Pseudomonadati</taxon>
        <taxon>Pseudomonadota</taxon>
        <taxon>Gammaproteobacteria</taxon>
        <taxon>Alteromonadales</taxon>
        <taxon>Shewanellaceae</taxon>
        <taxon>Shewanella</taxon>
    </lineage>
</organism>